<proteinExistence type="inferred from homology"/>
<evidence type="ECO:0000256" key="3">
    <source>
        <dbReference type="ARBA" id="ARBA00022989"/>
    </source>
</evidence>
<name>A0A9P4JYE4_9PLEO</name>
<feature type="non-terminal residue" evidence="8">
    <location>
        <position position="1"/>
    </location>
</feature>
<evidence type="ECO:0000256" key="1">
    <source>
        <dbReference type="ARBA" id="ARBA00004141"/>
    </source>
</evidence>
<dbReference type="PANTHER" id="PTHR33048">
    <property type="entry name" value="PTH11-LIKE INTEGRAL MEMBRANE PROTEIN (AFU_ORTHOLOGUE AFUA_5G11245)"/>
    <property type="match status" value="1"/>
</dbReference>
<protein>
    <recommendedName>
        <fullName evidence="7">Rhodopsin domain-containing protein</fullName>
    </recommendedName>
</protein>
<dbReference type="Proteomes" id="UP000800093">
    <property type="component" value="Unassembled WGS sequence"/>
</dbReference>
<keyword evidence="2 6" id="KW-0812">Transmembrane</keyword>
<dbReference type="InterPro" id="IPR052337">
    <property type="entry name" value="SAT4-like"/>
</dbReference>
<evidence type="ECO:0000256" key="5">
    <source>
        <dbReference type="ARBA" id="ARBA00038359"/>
    </source>
</evidence>
<feature type="transmembrane region" description="Helical" evidence="6">
    <location>
        <begin position="137"/>
        <end position="161"/>
    </location>
</feature>
<accession>A0A9P4JYE4</accession>
<keyword evidence="4 6" id="KW-0472">Membrane</keyword>
<dbReference type="GO" id="GO:0016020">
    <property type="term" value="C:membrane"/>
    <property type="evidence" value="ECO:0007669"/>
    <property type="project" value="UniProtKB-SubCell"/>
</dbReference>
<feature type="transmembrane region" description="Helical" evidence="6">
    <location>
        <begin position="98"/>
        <end position="125"/>
    </location>
</feature>
<organism evidence="8 9">
    <name type="scientific">Lojkania enalia</name>
    <dbReference type="NCBI Taxonomy" id="147567"/>
    <lineage>
        <taxon>Eukaryota</taxon>
        <taxon>Fungi</taxon>
        <taxon>Dikarya</taxon>
        <taxon>Ascomycota</taxon>
        <taxon>Pezizomycotina</taxon>
        <taxon>Dothideomycetes</taxon>
        <taxon>Pleosporomycetidae</taxon>
        <taxon>Pleosporales</taxon>
        <taxon>Pleosporales incertae sedis</taxon>
        <taxon>Lojkania</taxon>
    </lineage>
</organism>
<comment type="caution">
    <text evidence="8">The sequence shown here is derived from an EMBL/GenBank/DDBJ whole genome shotgun (WGS) entry which is preliminary data.</text>
</comment>
<dbReference type="OrthoDB" id="4682787at2759"/>
<evidence type="ECO:0000259" key="7">
    <source>
        <dbReference type="Pfam" id="PF20684"/>
    </source>
</evidence>
<keyword evidence="9" id="KW-1185">Reference proteome</keyword>
<dbReference type="AlphaFoldDB" id="A0A9P4JYE4"/>
<evidence type="ECO:0000256" key="6">
    <source>
        <dbReference type="SAM" id="Phobius"/>
    </source>
</evidence>
<dbReference type="PANTHER" id="PTHR33048:SF47">
    <property type="entry name" value="INTEGRAL MEMBRANE PROTEIN-RELATED"/>
    <property type="match status" value="1"/>
</dbReference>
<reference evidence="9" key="1">
    <citation type="journal article" date="2020" name="Stud. Mycol.">
        <title>101 Dothideomycetes genomes: A test case for predicting lifestyles and emergence of pathogens.</title>
        <authorList>
            <person name="Haridas S."/>
            <person name="Albert R."/>
            <person name="Binder M."/>
            <person name="Bloem J."/>
            <person name="LaButti K."/>
            <person name="Salamov A."/>
            <person name="Andreopoulos B."/>
            <person name="Baker S."/>
            <person name="Barry K."/>
            <person name="Bills G."/>
            <person name="Bluhm B."/>
            <person name="Cannon C."/>
            <person name="Castanera R."/>
            <person name="Culley D."/>
            <person name="Daum C."/>
            <person name="Ezra D."/>
            <person name="Gonzalez J."/>
            <person name="Henrissat B."/>
            <person name="Kuo A."/>
            <person name="Liang C."/>
            <person name="Lipzen A."/>
            <person name="Lutzoni F."/>
            <person name="Magnuson J."/>
            <person name="Mondo S."/>
            <person name="Nolan M."/>
            <person name="Ohm R."/>
            <person name="Pangilinan J."/>
            <person name="Park H.-J."/>
            <person name="Ramirez L."/>
            <person name="Alfaro M."/>
            <person name="Sun H."/>
            <person name="Tritt A."/>
            <person name="Yoshinaga Y."/>
            <person name="Zwiers L.-H."/>
            <person name="Turgeon B."/>
            <person name="Goodwin S."/>
            <person name="Spatafora J."/>
            <person name="Crous P."/>
            <person name="Grigoriev I."/>
        </authorList>
    </citation>
    <scope>NUCLEOTIDE SEQUENCE [LARGE SCALE GENOMIC DNA]</scope>
    <source>
        <strain evidence="9">CBS 304.66</strain>
    </source>
</reference>
<evidence type="ECO:0000313" key="8">
    <source>
        <dbReference type="EMBL" id="KAF2257987.1"/>
    </source>
</evidence>
<dbReference type="Pfam" id="PF20684">
    <property type="entry name" value="Fung_rhodopsin"/>
    <property type="match status" value="1"/>
</dbReference>
<feature type="transmembrane region" description="Helical" evidence="6">
    <location>
        <begin position="28"/>
        <end position="50"/>
    </location>
</feature>
<comment type="subcellular location">
    <subcellularLocation>
        <location evidence="1">Membrane</location>
        <topology evidence="1">Multi-pass membrane protein</topology>
    </subcellularLocation>
</comment>
<keyword evidence="3 6" id="KW-1133">Transmembrane helix</keyword>
<feature type="domain" description="Rhodopsin" evidence="7">
    <location>
        <begin position="47"/>
        <end position="283"/>
    </location>
</feature>
<dbReference type="EMBL" id="ML986800">
    <property type="protein sequence ID" value="KAF2257987.1"/>
    <property type="molecule type" value="Genomic_DNA"/>
</dbReference>
<comment type="similarity">
    <text evidence="5">Belongs to the SAT4 family.</text>
</comment>
<feature type="non-terminal residue" evidence="8">
    <location>
        <position position="292"/>
    </location>
</feature>
<feature type="transmembrane region" description="Helical" evidence="6">
    <location>
        <begin position="252"/>
        <end position="278"/>
    </location>
</feature>
<evidence type="ECO:0000313" key="9">
    <source>
        <dbReference type="Proteomes" id="UP000800093"/>
    </source>
</evidence>
<evidence type="ECO:0000256" key="4">
    <source>
        <dbReference type="ARBA" id="ARBA00023136"/>
    </source>
</evidence>
<sequence>EIILNGPAASPPPGTVSNFENPPSKKSLGYGVLIATFTISSLVTAMRFVVKLSLVKKMHTEDCHQAAEVGHVVPSFLVLQFAPIIHQWDLQVKNIIRFLLYFNVGAIMYDVTILFLKLAILIQFLRVFVVPGQRSKTFWITHMLIWTNSIFYFTCVFLEIFACRPIQKKWDPLIVTGSCLNVKVLDVTAAGVNFVSDLLILIFSQKVIWCLNMARSQKAKVAAIFLVGALACAFSGLRFYHSYVIVNTQDIVYYASLAALSSYAETAAGFLVICLPVLPKLCARIKKQNVIS</sequence>
<dbReference type="InterPro" id="IPR049326">
    <property type="entry name" value="Rhodopsin_dom_fungi"/>
</dbReference>
<feature type="transmembrane region" description="Helical" evidence="6">
    <location>
        <begin position="221"/>
        <end position="240"/>
    </location>
</feature>
<evidence type="ECO:0000256" key="2">
    <source>
        <dbReference type="ARBA" id="ARBA00022692"/>
    </source>
</evidence>
<gene>
    <name evidence="8" type="ORF">CC78DRAFT_421731</name>
</gene>